<feature type="chain" id="PRO_5045188208" description="3-keto-alpha-glucoside-1,2-lyase/3-keto-2-hydroxy-glucal hydratase domain-containing protein" evidence="2">
    <location>
        <begin position="35"/>
        <end position="445"/>
    </location>
</feature>
<dbReference type="EMBL" id="FXUG01000003">
    <property type="protein sequence ID" value="SMP51599.1"/>
    <property type="molecule type" value="Genomic_DNA"/>
</dbReference>
<dbReference type="Gene3D" id="2.60.120.560">
    <property type="entry name" value="Exo-inulinase, domain 1"/>
    <property type="match status" value="1"/>
</dbReference>
<feature type="compositionally biased region" description="Basic and acidic residues" evidence="1">
    <location>
        <begin position="75"/>
        <end position="98"/>
    </location>
</feature>
<evidence type="ECO:0000256" key="1">
    <source>
        <dbReference type="SAM" id="MobiDB-lite"/>
    </source>
</evidence>
<proteinExistence type="predicted"/>
<evidence type="ECO:0000256" key="2">
    <source>
        <dbReference type="SAM" id="SignalP"/>
    </source>
</evidence>
<sequence>MRVMLASRFSLPKPCFQLLAILVMVSMTSETLMAQSDAKEAGTSKSVADKPIAKTGEAEVSEAESAQAKPGKQTTSKDAEKPAVDDKPAGNPKPKAEAETEQPATATSMEDPSLEQEWIAKGVWLSPPQDGPAARDFSLVGEYLGEIGAGEEESQLWGIQVRALGDGAFEARGYVGGLPGQDGASEDEMMVLIGRRSGDTLVLSGGPWAMFAGPDQCRVINAEGEQLGTLPRANRASRTLGAKAPEGAMVLFDGSGTDQFVNGRLTPGGLLRQGADIQFMLNDFDLHVEFRIPHMPKFLEQQRGNSGLYLQSRYECQILDSFGAARVFNGLGALYRHRKADVNMALPPLVWQTYDVHFTAARFGANGKKLRNAQVTSWVNGVMVQDSQELPGPTGHGQPESPTLLPTKLQDHKDPIRYRNVWVVDRGLASGVPFPQMAGEDDSDQ</sequence>
<protein>
    <recommendedName>
        <fullName evidence="3">3-keto-alpha-glucoside-1,2-lyase/3-keto-2-hydroxy-glucal hydratase domain-containing protein</fullName>
    </recommendedName>
</protein>
<feature type="region of interest" description="Disordered" evidence="1">
    <location>
        <begin position="36"/>
        <end position="113"/>
    </location>
</feature>
<evidence type="ECO:0000313" key="5">
    <source>
        <dbReference type="Proteomes" id="UP001158067"/>
    </source>
</evidence>
<evidence type="ECO:0000313" key="4">
    <source>
        <dbReference type="EMBL" id="SMP51599.1"/>
    </source>
</evidence>
<feature type="signal peptide" evidence="2">
    <location>
        <begin position="1"/>
        <end position="34"/>
    </location>
</feature>
<name>A0ABY1Q1A2_9BACT</name>
<dbReference type="Pfam" id="PF06439">
    <property type="entry name" value="3keto-disac_hyd"/>
    <property type="match status" value="1"/>
</dbReference>
<feature type="compositionally biased region" description="Basic and acidic residues" evidence="1">
    <location>
        <begin position="37"/>
        <end position="52"/>
    </location>
</feature>
<comment type="caution">
    <text evidence="4">The sequence shown here is derived from an EMBL/GenBank/DDBJ whole genome shotgun (WGS) entry which is preliminary data.</text>
</comment>
<keyword evidence="2" id="KW-0732">Signal</keyword>
<reference evidence="4 5" key="1">
    <citation type="submission" date="2017-05" db="EMBL/GenBank/DDBJ databases">
        <authorList>
            <person name="Varghese N."/>
            <person name="Submissions S."/>
        </authorList>
    </citation>
    <scope>NUCLEOTIDE SEQUENCE [LARGE SCALE GENOMIC DNA]</scope>
    <source>
        <strain evidence="4 5">DSM 25457</strain>
    </source>
</reference>
<keyword evidence="5" id="KW-1185">Reference proteome</keyword>
<dbReference type="InterPro" id="IPR010496">
    <property type="entry name" value="AL/BT2_dom"/>
</dbReference>
<feature type="domain" description="3-keto-alpha-glucoside-1,2-lyase/3-keto-2-hydroxy-glucal hydratase" evidence="3">
    <location>
        <begin position="250"/>
        <end position="423"/>
    </location>
</feature>
<feature type="region of interest" description="Disordered" evidence="1">
    <location>
        <begin position="386"/>
        <end position="409"/>
    </location>
</feature>
<organism evidence="4 5">
    <name type="scientific">Neorhodopirellula lusitana</name>
    <dbReference type="NCBI Taxonomy" id="445327"/>
    <lineage>
        <taxon>Bacteria</taxon>
        <taxon>Pseudomonadati</taxon>
        <taxon>Planctomycetota</taxon>
        <taxon>Planctomycetia</taxon>
        <taxon>Pirellulales</taxon>
        <taxon>Pirellulaceae</taxon>
        <taxon>Neorhodopirellula</taxon>
    </lineage>
</organism>
<evidence type="ECO:0000259" key="3">
    <source>
        <dbReference type="Pfam" id="PF06439"/>
    </source>
</evidence>
<dbReference type="Proteomes" id="UP001158067">
    <property type="component" value="Unassembled WGS sequence"/>
</dbReference>
<accession>A0ABY1Q1A2</accession>
<gene>
    <name evidence="4" type="ORF">SAMN06265222_103300</name>
</gene>